<dbReference type="Proteomes" id="UP001059617">
    <property type="component" value="Chromosome"/>
</dbReference>
<sequence length="142" mass="14503">MSVRIERLRRASLLISALALAGALVSGTPASAASAASASANAAAAACEVTAGAPFKSGSTVRANYLSNGCTGAWYISFYLQRSRGGGSWQTIDSIDYFGNKSGALVANCGGSGSYTYRNYREATNPAGITFTKASSSITFSC</sequence>
<feature type="chain" id="PRO_5046643601" evidence="1">
    <location>
        <begin position="33"/>
        <end position="142"/>
    </location>
</feature>
<evidence type="ECO:0000256" key="1">
    <source>
        <dbReference type="SAM" id="SignalP"/>
    </source>
</evidence>
<feature type="signal peptide" evidence="1">
    <location>
        <begin position="1"/>
        <end position="32"/>
    </location>
</feature>
<dbReference type="EMBL" id="CP073720">
    <property type="protein sequence ID" value="UWP80643.1"/>
    <property type="molecule type" value="Genomic_DNA"/>
</dbReference>
<evidence type="ECO:0000313" key="3">
    <source>
        <dbReference type="Proteomes" id="UP001059617"/>
    </source>
</evidence>
<dbReference type="RefSeq" id="WP_259858405.1">
    <property type="nucleotide sequence ID" value="NZ_BAAAST010000128.1"/>
</dbReference>
<accession>A0ABY5VSA8</accession>
<keyword evidence="3" id="KW-1185">Reference proteome</keyword>
<name>A0ABY5VSA8_9ACTN</name>
<gene>
    <name evidence="2" type="ORF">Dfulv_36615</name>
</gene>
<reference evidence="2" key="2">
    <citation type="submission" date="2022-09" db="EMBL/GenBank/DDBJ databases">
        <title>Biosynthetic gene clusters of Dactylosporangioum fulvum.</title>
        <authorList>
            <person name="Caradec T."/>
        </authorList>
    </citation>
    <scope>NUCLEOTIDE SEQUENCE</scope>
    <source>
        <strain evidence="2">NRRL B-16292</strain>
    </source>
</reference>
<proteinExistence type="predicted"/>
<reference evidence="2" key="1">
    <citation type="submission" date="2021-04" db="EMBL/GenBank/DDBJ databases">
        <authorList>
            <person name="Hartkoorn R.C."/>
            <person name="Beaudoing E."/>
            <person name="Hot D."/>
        </authorList>
    </citation>
    <scope>NUCLEOTIDE SEQUENCE</scope>
    <source>
        <strain evidence="2">NRRL B-16292</strain>
    </source>
</reference>
<organism evidence="2 3">
    <name type="scientific">Dactylosporangium fulvum</name>
    <dbReference type="NCBI Taxonomy" id="53359"/>
    <lineage>
        <taxon>Bacteria</taxon>
        <taxon>Bacillati</taxon>
        <taxon>Actinomycetota</taxon>
        <taxon>Actinomycetes</taxon>
        <taxon>Micromonosporales</taxon>
        <taxon>Micromonosporaceae</taxon>
        <taxon>Dactylosporangium</taxon>
    </lineage>
</organism>
<protein>
    <submittedName>
        <fullName evidence="2">Uncharacterized protein</fullName>
    </submittedName>
</protein>
<evidence type="ECO:0000313" key="2">
    <source>
        <dbReference type="EMBL" id="UWP80643.1"/>
    </source>
</evidence>
<keyword evidence="1" id="KW-0732">Signal</keyword>